<dbReference type="Pfam" id="PF02771">
    <property type="entry name" value="Acyl-CoA_dh_N"/>
    <property type="match status" value="1"/>
</dbReference>
<dbReference type="Proteomes" id="UP001166291">
    <property type="component" value="Unassembled WGS sequence"/>
</dbReference>
<dbReference type="PANTHER" id="PTHR43884">
    <property type="entry name" value="ACYL-COA DEHYDROGENASE"/>
    <property type="match status" value="1"/>
</dbReference>
<protein>
    <submittedName>
        <fullName evidence="7">Acyl-CoA/acyl-ACP dehydrogenase</fullName>
    </submittedName>
</protein>
<dbReference type="PANTHER" id="PTHR43884:SF20">
    <property type="entry name" value="ACYL-COA DEHYDROGENASE FADE28"/>
    <property type="match status" value="1"/>
</dbReference>
<dbReference type="InterPro" id="IPR006091">
    <property type="entry name" value="Acyl-CoA_Oxase/DH_mid-dom"/>
</dbReference>
<accession>A0ABS6VNN0</accession>
<keyword evidence="3" id="KW-0560">Oxidoreductase</keyword>
<name>A0ABS6VNN0_9GAMM</name>
<gene>
    <name evidence="7" type="ORF">KXJ70_03940</name>
</gene>
<evidence type="ECO:0000256" key="1">
    <source>
        <dbReference type="ARBA" id="ARBA00022630"/>
    </source>
</evidence>
<comment type="caution">
    <text evidence="7">The sequence shown here is derived from an EMBL/GenBank/DDBJ whole genome shotgun (WGS) entry which is preliminary data.</text>
</comment>
<dbReference type="Pfam" id="PF02770">
    <property type="entry name" value="Acyl-CoA_dh_M"/>
    <property type="match status" value="1"/>
</dbReference>
<dbReference type="Pfam" id="PF00441">
    <property type="entry name" value="Acyl-CoA_dh_1"/>
    <property type="match status" value="1"/>
</dbReference>
<evidence type="ECO:0000313" key="8">
    <source>
        <dbReference type="Proteomes" id="UP001166291"/>
    </source>
</evidence>
<evidence type="ECO:0000259" key="4">
    <source>
        <dbReference type="Pfam" id="PF00441"/>
    </source>
</evidence>
<feature type="domain" description="Acyl-CoA dehydrogenase/oxidase C-terminal" evidence="4">
    <location>
        <begin position="235"/>
        <end position="352"/>
    </location>
</feature>
<reference evidence="7" key="1">
    <citation type="submission" date="2021-07" db="EMBL/GenBank/DDBJ databases">
        <title>Zhongshania sp. CAU 1632 isolated from seawater.</title>
        <authorList>
            <person name="Kim W."/>
        </authorList>
    </citation>
    <scope>NUCLEOTIDE SEQUENCE</scope>
    <source>
        <strain evidence="7">CAU 1632</strain>
    </source>
</reference>
<feature type="domain" description="Acyl-CoA dehydrogenase/oxidase N-terminal" evidence="6">
    <location>
        <begin position="6"/>
        <end position="118"/>
    </location>
</feature>
<evidence type="ECO:0000256" key="2">
    <source>
        <dbReference type="ARBA" id="ARBA00022827"/>
    </source>
</evidence>
<organism evidence="7 8">
    <name type="scientific">Zhongshania aquimaris</name>
    <dbReference type="NCBI Taxonomy" id="2857107"/>
    <lineage>
        <taxon>Bacteria</taxon>
        <taxon>Pseudomonadati</taxon>
        <taxon>Pseudomonadota</taxon>
        <taxon>Gammaproteobacteria</taxon>
        <taxon>Cellvibrionales</taxon>
        <taxon>Spongiibacteraceae</taxon>
        <taxon>Zhongshania</taxon>
    </lineage>
</organism>
<proteinExistence type="predicted"/>
<dbReference type="RefSeq" id="WP_219042144.1">
    <property type="nucleotide sequence ID" value="NZ_JAHWDQ010000001.1"/>
</dbReference>
<evidence type="ECO:0000313" key="7">
    <source>
        <dbReference type="EMBL" id="MBW2939909.1"/>
    </source>
</evidence>
<keyword evidence="1" id="KW-0285">Flavoprotein</keyword>
<evidence type="ECO:0000256" key="3">
    <source>
        <dbReference type="ARBA" id="ARBA00023002"/>
    </source>
</evidence>
<dbReference type="InterPro" id="IPR009075">
    <property type="entry name" value="AcylCo_DH/oxidase_C"/>
</dbReference>
<keyword evidence="8" id="KW-1185">Reference proteome</keyword>
<keyword evidence="2" id="KW-0274">FAD</keyword>
<sequence length="370" mass="40682">MDLDFSEEQIMLRESAARLCDDFHTSLSVRELEKSDTGFCREFWCESANLGLCGLSVSEAYGGAELGALETAVVHEEIGRTLTPSPHLDCCVISAALLSGAGSDAQKTQWLSAISSGDKIIIPAWQEAKAGNDLSHISTRLSKSDKRWVINGKKMLVPYANSADAFIVLARDEDQGTHLLLIPADNLILHRQANHADQNLFSVTLEEVDVSAENRLSSNENIAGCWDRAMLKGIIATAAQAVGGASRILIMANEYAKVRQQFGKPIGSFQSIAHYLADRATEIEGARYLTYQAAWACDAGEEWEQLALMAKLHATAVFRRSAVDSVQIHGGMGFSAEADPQLYYRRAKHLQLMHWDPDYLEHRVAQKVFG</sequence>
<evidence type="ECO:0000259" key="5">
    <source>
        <dbReference type="Pfam" id="PF02770"/>
    </source>
</evidence>
<feature type="domain" description="Acyl-CoA oxidase/dehydrogenase middle" evidence="5">
    <location>
        <begin position="126"/>
        <end position="186"/>
    </location>
</feature>
<dbReference type="EMBL" id="JAHWDQ010000001">
    <property type="protein sequence ID" value="MBW2939909.1"/>
    <property type="molecule type" value="Genomic_DNA"/>
</dbReference>
<evidence type="ECO:0000259" key="6">
    <source>
        <dbReference type="Pfam" id="PF02771"/>
    </source>
</evidence>
<dbReference type="InterPro" id="IPR013786">
    <property type="entry name" value="AcylCoA_DH/ox_N"/>
</dbReference>